<keyword evidence="1 2" id="KW-0175">Coiled coil</keyword>
<sequence>MSHSQDRLVRVTLVLRVAPLLPTRLSRELQEKEKVIEVLQAKLDARSLTPSSSHALSDSHRSPSSTSFLSDELEACSDMDVASEYTHYEEKKASPSHSDSIHHSSHSAVLSSKPSSTSASQGVKAESSSNPISLPTPQNPPKEANQAHSGFHFHSIPKLASLPQAPLPSAPSSFLPFSSAGPPLLGCCETPVVSLAEAQQELQMLQKQLGESVSRGGSSHYLNSAQPNSPPRGTIELGRILEPGYLGSSGQWDVMRPQKGSVSGDLSSGSSVYQLNSKPTGADLLEEHLGEIRNLRQRLEESICINDRLREQLEHRLSSTARGSGSTSNFYSQGLESIPQLCNENRVLREENRTLQAQLSHVSRGLLSGQYSYDSMQSHQQMPLSTFPALTMGHSQGDVLGIIFLLSSGPMIINPPVFLSPEHSREMESLKEALLSSRSHLQELEKELQHQKVDRQQLLEDLREKQQEILHFREERLSLQENDSRLQHKLVLLQQQCEEKQQLFESLQSELQIYEALYGNSKKGLKVQRNRLRMVKGAYSLDACHQIPLSSDLSHLVAEVQALRGQLEQSIQGNDCLRLQLQQQLDSGAGKASLSPSSINQNFPASADPGNKQLLQDTLLSTPSPLTFMPYLQFYSNQEPLLLSLSLNTSPVMKTPPKLEGDATDGSFANKHGRHVIGHIDDYTALKQQIAEGKLLVKKIATLVRSACSFPGFEVQDPEVLGSKGIHELRSSTSALHHALEESVSLLTMFWRAALPSTHAPVLPGKVGESTERELLELRTKISKQEQLLQSTAERLKTANQQKESMEQFIVSQRRFPE</sequence>
<feature type="compositionally biased region" description="Polar residues" evidence="3">
    <location>
        <begin position="215"/>
        <end position="227"/>
    </location>
</feature>
<name>A0ABQ9VBE5_SAGOE</name>
<feature type="compositionally biased region" description="Polar residues" evidence="3">
    <location>
        <begin position="108"/>
        <end position="136"/>
    </location>
</feature>
<evidence type="ECO:0000259" key="4">
    <source>
        <dbReference type="PROSITE" id="PS51316"/>
    </source>
</evidence>
<dbReference type="InterPro" id="IPR010630">
    <property type="entry name" value="Olduvai_dom"/>
</dbReference>
<dbReference type="Pfam" id="PF06758">
    <property type="entry name" value="Olduvai"/>
    <property type="match status" value="1"/>
</dbReference>
<dbReference type="PROSITE" id="PS51316">
    <property type="entry name" value="ODV"/>
    <property type="match status" value="1"/>
</dbReference>
<dbReference type="SMART" id="SM01148">
    <property type="entry name" value="DUF1220"/>
    <property type="match status" value="1"/>
</dbReference>
<gene>
    <name evidence="5" type="primary">PDE4DIP_1</name>
    <name evidence="5" type="ORF">P7K49_016205</name>
</gene>
<evidence type="ECO:0000256" key="1">
    <source>
        <dbReference type="ARBA" id="ARBA00023054"/>
    </source>
</evidence>
<evidence type="ECO:0000313" key="5">
    <source>
        <dbReference type="EMBL" id="KAK2106691.1"/>
    </source>
</evidence>
<dbReference type="PANTHER" id="PTHR46501:SF2">
    <property type="entry name" value="MYOMEGALIN"/>
    <property type="match status" value="1"/>
</dbReference>
<comment type="caution">
    <text evidence="5">The sequence shown here is derived from an EMBL/GenBank/DDBJ whole genome shotgun (WGS) entry which is preliminary data.</text>
</comment>
<dbReference type="PANTHER" id="PTHR46501">
    <property type="entry name" value="MYOMEGALIN"/>
    <property type="match status" value="1"/>
</dbReference>
<keyword evidence="6" id="KW-1185">Reference proteome</keyword>
<dbReference type="InterPro" id="IPR052593">
    <property type="entry name" value="MT-associated_AKAP9-binding"/>
</dbReference>
<feature type="compositionally biased region" description="Low complexity" evidence="3">
    <location>
        <begin position="46"/>
        <end position="56"/>
    </location>
</feature>
<dbReference type="EMBL" id="JASSZA010000007">
    <property type="protein sequence ID" value="KAK2106691.1"/>
    <property type="molecule type" value="Genomic_DNA"/>
</dbReference>
<feature type="region of interest" description="Disordered" evidence="3">
    <location>
        <begin position="209"/>
        <end position="234"/>
    </location>
</feature>
<evidence type="ECO:0000313" key="6">
    <source>
        <dbReference type="Proteomes" id="UP001266305"/>
    </source>
</evidence>
<protein>
    <submittedName>
        <fullName evidence="5">Myomegalin</fullName>
    </submittedName>
</protein>
<feature type="region of interest" description="Disordered" evidence="3">
    <location>
        <begin position="46"/>
        <end position="70"/>
    </location>
</feature>
<evidence type="ECO:0000256" key="3">
    <source>
        <dbReference type="SAM" id="MobiDB-lite"/>
    </source>
</evidence>
<feature type="coiled-coil region" evidence="2">
    <location>
        <begin position="775"/>
        <end position="802"/>
    </location>
</feature>
<feature type="domain" description="Olduvai" evidence="4">
    <location>
        <begin position="26"/>
        <end position="98"/>
    </location>
</feature>
<reference evidence="5 6" key="1">
    <citation type="submission" date="2023-05" db="EMBL/GenBank/DDBJ databases">
        <title>B98-5 Cell Line De Novo Hybrid Assembly: An Optical Mapping Approach.</title>
        <authorList>
            <person name="Kananen K."/>
            <person name="Auerbach J.A."/>
            <person name="Kautto E."/>
            <person name="Blachly J.S."/>
        </authorList>
    </citation>
    <scope>NUCLEOTIDE SEQUENCE [LARGE SCALE GENOMIC DNA]</scope>
    <source>
        <strain evidence="5">B95-8</strain>
        <tissue evidence="5">Cell line</tissue>
    </source>
</reference>
<feature type="coiled-coil region" evidence="2">
    <location>
        <begin position="282"/>
        <end position="312"/>
    </location>
</feature>
<organism evidence="5 6">
    <name type="scientific">Saguinus oedipus</name>
    <name type="common">Cotton-top tamarin</name>
    <name type="synonym">Oedipomidas oedipus</name>
    <dbReference type="NCBI Taxonomy" id="9490"/>
    <lineage>
        <taxon>Eukaryota</taxon>
        <taxon>Metazoa</taxon>
        <taxon>Chordata</taxon>
        <taxon>Craniata</taxon>
        <taxon>Vertebrata</taxon>
        <taxon>Euteleostomi</taxon>
        <taxon>Mammalia</taxon>
        <taxon>Eutheria</taxon>
        <taxon>Euarchontoglires</taxon>
        <taxon>Primates</taxon>
        <taxon>Haplorrhini</taxon>
        <taxon>Platyrrhini</taxon>
        <taxon>Cebidae</taxon>
        <taxon>Callitrichinae</taxon>
        <taxon>Saguinus</taxon>
    </lineage>
</organism>
<feature type="coiled-coil region" evidence="2">
    <location>
        <begin position="427"/>
        <end position="517"/>
    </location>
</feature>
<dbReference type="Proteomes" id="UP001266305">
    <property type="component" value="Unassembled WGS sequence"/>
</dbReference>
<accession>A0ABQ9VBE5</accession>
<proteinExistence type="predicted"/>
<feature type="region of interest" description="Disordered" evidence="3">
    <location>
        <begin position="86"/>
        <end position="148"/>
    </location>
</feature>
<evidence type="ECO:0000256" key="2">
    <source>
        <dbReference type="SAM" id="Coils"/>
    </source>
</evidence>